<dbReference type="SUPFAM" id="SSF53822">
    <property type="entry name" value="Periplasmic binding protein-like I"/>
    <property type="match status" value="1"/>
</dbReference>
<dbReference type="Gene3D" id="3.40.50.2300">
    <property type="match status" value="1"/>
</dbReference>
<dbReference type="InterPro" id="IPR028082">
    <property type="entry name" value="Peripla_BP_I"/>
</dbReference>
<accession>A0A9R0Z5Q7</accession>
<reference evidence="2 3" key="1">
    <citation type="submission" date="2017-09" db="EMBL/GenBank/DDBJ databases">
        <authorList>
            <consortium name="International Durum Wheat Genome Sequencing Consortium (IDWGSC)"/>
            <person name="Milanesi L."/>
        </authorList>
    </citation>
    <scope>NUCLEOTIDE SEQUENCE [LARGE SCALE GENOMIC DNA]</scope>
    <source>
        <strain evidence="3">cv. Svevo</strain>
    </source>
</reference>
<dbReference type="Gramene" id="TRITD7Av1G048350.3">
    <property type="protein sequence ID" value="TRITD7Av1G048350.3"/>
    <property type="gene ID" value="TRITD7Av1G048350"/>
</dbReference>
<sequence length="95" mass="9889">MEWPAARLVLVLVTLLTLWSSAVAVASPPAVASAAPVRVGVVLDLTSDVGRERRACICMALDDFHAAHAGYGAARIELLVRDSRGDLATAAHAGK</sequence>
<protein>
    <recommendedName>
        <fullName evidence="4">Glutamate receptor</fullName>
    </recommendedName>
</protein>
<evidence type="ECO:0000313" key="3">
    <source>
        <dbReference type="Proteomes" id="UP000324705"/>
    </source>
</evidence>
<keyword evidence="3" id="KW-1185">Reference proteome</keyword>
<keyword evidence="1" id="KW-0732">Signal</keyword>
<gene>
    <name evidence="2" type="ORF">TRITD_7Av1G048350</name>
</gene>
<feature type="chain" id="PRO_5040326561" description="Glutamate receptor" evidence="1">
    <location>
        <begin position="25"/>
        <end position="95"/>
    </location>
</feature>
<dbReference type="AlphaFoldDB" id="A0A9R0Z5Q7"/>
<dbReference type="Proteomes" id="UP000324705">
    <property type="component" value="Chromosome 7A"/>
</dbReference>
<dbReference type="EMBL" id="LT934123">
    <property type="protein sequence ID" value="VAI71479.1"/>
    <property type="molecule type" value="Genomic_DNA"/>
</dbReference>
<proteinExistence type="predicted"/>
<name>A0A9R0Z5Q7_TRITD</name>
<evidence type="ECO:0000313" key="2">
    <source>
        <dbReference type="EMBL" id="VAI71479.1"/>
    </source>
</evidence>
<evidence type="ECO:0000256" key="1">
    <source>
        <dbReference type="SAM" id="SignalP"/>
    </source>
</evidence>
<evidence type="ECO:0008006" key="4">
    <source>
        <dbReference type="Google" id="ProtNLM"/>
    </source>
</evidence>
<feature type="signal peptide" evidence="1">
    <location>
        <begin position="1"/>
        <end position="24"/>
    </location>
</feature>
<organism evidence="2 3">
    <name type="scientific">Triticum turgidum subsp. durum</name>
    <name type="common">Durum wheat</name>
    <name type="synonym">Triticum durum</name>
    <dbReference type="NCBI Taxonomy" id="4567"/>
    <lineage>
        <taxon>Eukaryota</taxon>
        <taxon>Viridiplantae</taxon>
        <taxon>Streptophyta</taxon>
        <taxon>Embryophyta</taxon>
        <taxon>Tracheophyta</taxon>
        <taxon>Spermatophyta</taxon>
        <taxon>Magnoliopsida</taxon>
        <taxon>Liliopsida</taxon>
        <taxon>Poales</taxon>
        <taxon>Poaceae</taxon>
        <taxon>BOP clade</taxon>
        <taxon>Pooideae</taxon>
        <taxon>Triticodae</taxon>
        <taxon>Triticeae</taxon>
        <taxon>Triticinae</taxon>
        <taxon>Triticum</taxon>
    </lineage>
</organism>